<dbReference type="PANTHER" id="PTHR23504:SF1">
    <property type="entry name" value="GH21943P-RELATED"/>
    <property type="match status" value="1"/>
</dbReference>
<accession>A0A915JFP7</accession>
<dbReference type="InterPro" id="IPR001958">
    <property type="entry name" value="Tet-R_TetA/multi-R_MdtG-like"/>
</dbReference>
<dbReference type="SUPFAM" id="SSF103473">
    <property type="entry name" value="MFS general substrate transporter"/>
    <property type="match status" value="1"/>
</dbReference>
<keyword evidence="4 6" id="KW-1133">Transmembrane helix</keyword>
<feature type="transmembrane region" description="Helical" evidence="6">
    <location>
        <begin position="123"/>
        <end position="145"/>
    </location>
</feature>
<dbReference type="PANTHER" id="PTHR23504">
    <property type="entry name" value="MAJOR FACILITATOR SUPERFAMILY DOMAIN-CONTAINING PROTEIN 10"/>
    <property type="match status" value="1"/>
</dbReference>
<dbReference type="Proteomes" id="UP000887565">
    <property type="component" value="Unplaced"/>
</dbReference>
<organism evidence="7 8">
    <name type="scientific">Romanomermis culicivorax</name>
    <name type="common">Nematode worm</name>
    <dbReference type="NCBI Taxonomy" id="13658"/>
    <lineage>
        <taxon>Eukaryota</taxon>
        <taxon>Metazoa</taxon>
        <taxon>Ecdysozoa</taxon>
        <taxon>Nematoda</taxon>
        <taxon>Enoplea</taxon>
        <taxon>Dorylaimia</taxon>
        <taxon>Mermithida</taxon>
        <taxon>Mermithoidea</taxon>
        <taxon>Mermithidae</taxon>
        <taxon>Romanomermis</taxon>
    </lineage>
</organism>
<dbReference type="WBParaSite" id="nRc.2.0.1.t25009-RA">
    <property type="protein sequence ID" value="nRc.2.0.1.t25009-RA"/>
    <property type="gene ID" value="nRc.2.0.1.g25009"/>
</dbReference>
<dbReference type="InterPro" id="IPR036259">
    <property type="entry name" value="MFS_trans_sf"/>
</dbReference>
<reference evidence="8" key="1">
    <citation type="submission" date="2022-11" db="UniProtKB">
        <authorList>
            <consortium name="WormBaseParasite"/>
        </authorList>
    </citation>
    <scope>IDENTIFICATION</scope>
</reference>
<feature type="transmembrane region" description="Helical" evidence="6">
    <location>
        <begin position="309"/>
        <end position="326"/>
    </location>
</feature>
<evidence type="ECO:0000256" key="1">
    <source>
        <dbReference type="ARBA" id="ARBA00004141"/>
    </source>
</evidence>
<feature type="transmembrane region" description="Helical" evidence="6">
    <location>
        <begin position="73"/>
        <end position="94"/>
    </location>
</feature>
<dbReference type="OMA" id="YAYYITR"/>
<feature type="transmembrane region" description="Helical" evidence="6">
    <location>
        <begin position="187"/>
        <end position="207"/>
    </location>
</feature>
<keyword evidence="7" id="KW-1185">Reference proteome</keyword>
<evidence type="ECO:0000256" key="6">
    <source>
        <dbReference type="SAM" id="Phobius"/>
    </source>
</evidence>
<dbReference type="Gene3D" id="1.20.1250.20">
    <property type="entry name" value="MFS general substrate transporter like domains"/>
    <property type="match status" value="1"/>
</dbReference>
<dbReference type="PROSITE" id="PS00216">
    <property type="entry name" value="SUGAR_TRANSPORT_1"/>
    <property type="match status" value="1"/>
</dbReference>
<dbReference type="InterPro" id="IPR005829">
    <property type="entry name" value="Sugar_transporter_CS"/>
</dbReference>
<dbReference type="GO" id="GO:0022857">
    <property type="term" value="F:transmembrane transporter activity"/>
    <property type="evidence" value="ECO:0007669"/>
    <property type="project" value="InterPro"/>
</dbReference>
<feature type="transmembrane region" description="Helical" evidence="6">
    <location>
        <begin position="278"/>
        <end position="300"/>
    </location>
</feature>
<evidence type="ECO:0000256" key="2">
    <source>
        <dbReference type="ARBA" id="ARBA00022448"/>
    </source>
</evidence>
<protein>
    <submittedName>
        <fullName evidence="8">Major facilitator superfamily (MFS) profile domain-containing protein</fullName>
    </submittedName>
</protein>
<evidence type="ECO:0000256" key="5">
    <source>
        <dbReference type="ARBA" id="ARBA00023136"/>
    </source>
</evidence>
<keyword evidence="2" id="KW-0813">Transport</keyword>
<evidence type="ECO:0000256" key="3">
    <source>
        <dbReference type="ARBA" id="ARBA00022692"/>
    </source>
</evidence>
<evidence type="ECO:0000256" key="4">
    <source>
        <dbReference type="ARBA" id="ARBA00022989"/>
    </source>
</evidence>
<evidence type="ECO:0000313" key="7">
    <source>
        <dbReference type="Proteomes" id="UP000887565"/>
    </source>
</evidence>
<name>A0A915JFP7_ROMCU</name>
<keyword evidence="5 6" id="KW-0472">Membrane</keyword>
<feature type="transmembrane region" description="Helical" evidence="6">
    <location>
        <begin position="157"/>
        <end position="175"/>
    </location>
</feature>
<evidence type="ECO:0000313" key="8">
    <source>
        <dbReference type="WBParaSite" id="nRc.2.0.1.t25009-RA"/>
    </source>
</evidence>
<feature type="transmembrane region" description="Helical" evidence="6">
    <location>
        <begin position="242"/>
        <end position="266"/>
    </location>
</feature>
<proteinExistence type="predicted"/>
<feature type="transmembrane region" description="Helical" evidence="6">
    <location>
        <begin position="101"/>
        <end position="117"/>
    </location>
</feature>
<dbReference type="GO" id="GO:0016020">
    <property type="term" value="C:membrane"/>
    <property type="evidence" value="ECO:0007669"/>
    <property type="project" value="UniProtKB-SubCell"/>
</dbReference>
<dbReference type="AlphaFoldDB" id="A0A915JFP7"/>
<comment type="subcellular location">
    <subcellularLocation>
        <location evidence="1">Membrane</location>
        <topology evidence="1">Multi-pass membrane protein</topology>
    </subcellularLocation>
</comment>
<keyword evidence="3 6" id="KW-0812">Transmembrane</keyword>
<dbReference type="Pfam" id="PF07690">
    <property type="entry name" value="MFS_1"/>
    <property type="match status" value="1"/>
</dbReference>
<dbReference type="InterPro" id="IPR011701">
    <property type="entry name" value="MFS"/>
</dbReference>
<dbReference type="PRINTS" id="PR01035">
    <property type="entry name" value="TCRTETA"/>
</dbReference>
<sequence length="331" mass="36122">MAAWPKKKLYHILSGSRRSAVKDGGTSSGLGEPAIWHAVQKISLLVHAIVELIRCIFKVLAETFPTNKFLMNGFILGVKGLLSFLSAPLIGALSDIWGRKFFLILTVFSTCMPIPLLTFSPWWYFALFSISGLFSATYSVVLAYVADITEKEQRNAAYGLVSATFGASLVTSPALGAFLSENLNNEVVVALATAIACLDVFFIMVAVPESLPAKLRHSWDRVTWEAADPFATLRKVGEDFTVMLLCVVVFLSYLPEAGQFSCFFVYLKLVVGFSPEGVAAYIGIVGVLSVAAQTGVLILLHKSLGCKKTILVGLLFQAAQLFWYGFGSQYW</sequence>